<dbReference type="AlphaFoldDB" id="A0A6V7H1N6"/>
<evidence type="ECO:0000313" key="1">
    <source>
        <dbReference type="EMBL" id="CAD1472903.1"/>
    </source>
</evidence>
<proteinExistence type="predicted"/>
<feature type="non-terminal residue" evidence="1">
    <location>
        <position position="40"/>
    </location>
</feature>
<accession>A0A6V7H1N6</accession>
<keyword evidence="2" id="KW-1185">Reference proteome</keyword>
<gene>
    <name evidence="1" type="ORF">MHI_LOCUS343950</name>
</gene>
<comment type="caution">
    <text evidence="1">The sequence shown here is derived from an EMBL/GenBank/DDBJ whole genome shotgun (WGS) entry which is preliminary data.</text>
</comment>
<reference evidence="1" key="1">
    <citation type="submission" date="2020-07" db="EMBL/GenBank/DDBJ databases">
        <authorList>
            <person name="Nazaruddin N."/>
        </authorList>
    </citation>
    <scope>NUCLEOTIDE SEQUENCE</scope>
</reference>
<sequence length="40" mass="4157">MLLQIVSGGTSWCEGGPHHTAILHSVSCTGIENSLVLNPP</sequence>
<organism evidence="1 2">
    <name type="scientific">Heterotrigona itama</name>
    <dbReference type="NCBI Taxonomy" id="395501"/>
    <lineage>
        <taxon>Eukaryota</taxon>
        <taxon>Metazoa</taxon>
        <taxon>Ecdysozoa</taxon>
        <taxon>Arthropoda</taxon>
        <taxon>Hexapoda</taxon>
        <taxon>Insecta</taxon>
        <taxon>Pterygota</taxon>
        <taxon>Neoptera</taxon>
        <taxon>Endopterygota</taxon>
        <taxon>Hymenoptera</taxon>
        <taxon>Apocrita</taxon>
        <taxon>Aculeata</taxon>
        <taxon>Apoidea</taxon>
        <taxon>Anthophila</taxon>
        <taxon>Apidae</taxon>
        <taxon>Heterotrigona</taxon>
    </lineage>
</organism>
<name>A0A6V7H1N6_9HYME</name>
<dbReference type="EMBL" id="CAJDYZ010005904">
    <property type="protein sequence ID" value="CAD1472903.1"/>
    <property type="molecule type" value="Genomic_DNA"/>
</dbReference>
<dbReference type="OrthoDB" id="10298612at2759"/>
<protein>
    <submittedName>
        <fullName evidence="1">Uncharacterized protein</fullName>
    </submittedName>
</protein>
<dbReference type="Proteomes" id="UP000752696">
    <property type="component" value="Unassembled WGS sequence"/>
</dbReference>
<evidence type="ECO:0000313" key="2">
    <source>
        <dbReference type="Proteomes" id="UP000752696"/>
    </source>
</evidence>